<dbReference type="AlphaFoldDB" id="A0A1H9THP6"/>
<dbReference type="STRING" id="142588.SAMN04488559_11377"/>
<name>A0A1H9THP6_9LACT</name>
<organism evidence="1 2">
    <name type="scientific">Isobaculum melis</name>
    <dbReference type="NCBI Taxonomy" id="142588"/>
    <lineage>
        <taxon>Bacteria</taxon>
        <taxon>Bacillati</taxon>
        <taxon>Bacillota</taxon>
        <taxon>Bacilli</taxon>
        <taxon>Lactobacillales</taxon>
        <taxon>Carnobacteriaceae</taxon>
        <taxon>Isobaculum</taxon>
    </lineage>
</organism>
<evidence type="ECO:0000313" key="2">
    <source>
        <dbReference type="Proteomes" id="UP000198948"/>
    </source>
</evidence>
<reference evidence="1 2" key="1">
    <citation type="submission" date="2016-10" db="EMBL/GenBank/DDBJ databases">
        <authorList>
            <person name="de Groot N.N."/>
        </authorList>
    </citation>
    <scope>NUCLEOTIDE SEQUENCE [LARGE SCALE GENOMIC DNA]</scope>
    <source>
        <strain evidence="1 2">DSM 13760</strain>
    </source>
</reference>
<accession>A0A1H9THP6</accession>
<dbReference type="EMBL" id="FOHA01000013">
    <property type="protein sequence ID" value="SER96616.1"/>
    <property type="molecule type" value="Genomic_DNA"/>
</dbReference>
<gene>
    <name evidence="1" type="ORF">SAMN04488559_11377</name>
</gene>
<dbReference type="Proteomes" id="UP000198948">
    <property type="component" value="Unassembled WGS sequence"/>
</dbReference>
<dbReference type="RefSeq" id="WP_092653013.1">
    <property type="nucleotide sequence ID" value="NZ_FOHA01000013.1"/>
</dbReference>
<dbReference type="OrthoDB" id="2156448at2"/>
<proteinExistence type="predicted"/>
<protein>
    <submittedName>
        <fullName evidence="1">Uncharacterized protein</fullName>
    </submittedName>
</protein>
<sequence length="132" mass="15035">MSEKQWVAGTIIAQNSENHSVFLVAKNEETYTFVTTEIEEERTGLASILEHFKMKMHIDMNALKLFELTNAVVDGHKIPLFVFELIHPAATLSEVLKTDAKDLSWEKTTTLQAAMQKWEISGVPRFEKAQNQ</sequence>
<keyword evidence="2" id="KW-1185">Reference proteome</keyword>
<evidence type="ECO:0000313" key="1">
    <source>
        <dbReference type="EMBL" id="SER96616.1"/>
    </source>
</evidence>